<dbReference type="EMBL" id="CP027753">
    <property type="protein sequence ID" value="AZE48346.1"/>
    <property type="molecule type" value="Genomic_DNA"/>
</dbReference>
<feature type="domain" description="Tc toxin complex TcA C-terminal TcB-binding" evidence="3">
    <location>
        <begin position="3346"/>
        <end position="3492"/>
    </location>
</feature>
<accession>A0A3G7TQ35</accession>
<feature type="domain" description="ABC toxin N-terminal" evidence="5">
    <location>
        <begin position="1064"/>
        <end position="1154"/>
    </location>
</feature>
<name>A0A3G7TQ35_9PSED</name>
<dbReference type="InterPro" id="IPR018003">
    <property type="entry name" value="Insecticidal_toxin/plasmid_vir"/>
</dbReference>
<dbReference type="InterPro" id="IPR041079">
    <property type="entry name" value="Neuraminidase-like"/>
</dbReference>
<dbReference type="Pfam" id="PF03538">
    <property type="entry name" value="VRP1"/>
    <property type="match status" value="1"/>
</dbReference>
<feature type="domain" description="Neuraminidase-like" evidence="4">
    <location>
        <begin position="1184"/>
        <end position="1340"/>
    </location>
</feature>
<gene>
    <name evidence="6" type="ORF">C4K04_2674</name>
</gene>
<evidence type="ECO:0000313" key="7">
    <source>
        <dbReference type="Proteomes" id="UP000268048"/>
    </source>
</evidence>
<dbReference type="InterPro" id="IPR046839">
    <property type="entry name" value="ABC_toxin_N"/>
</dbReference>
<keyword evidence="2" id="KW-0175">Coiled coil</keyword>
<sequence>MNNVDNDQALLSFGSNTLHERLRRLNLFSFHEIALIERERFKLDYDIALNGSAGAIHDYAVRQVMQLDGQIRSDGFPATGESAESTFAQFQSDESSFDSSLQSAPVVGSDKYTDDTWYRVARHKPALYPQLFKDGNQLVVDSGDIQSLDSPVSYLVYLLCFLGKVQSGEALTRLFKRRPDLRTLGLDYGAFTDPHSSAKLAAEVLLDAIKAITEVSGKDALAVYKQLAFQAKSPFILPFDCALSRIQLTLETLKSTVGDVVSRTDKNYLLAEPKRNAQIAYSGLSTGQQAVLVEPPAETDVPFVLEFTERGRLIGPRPQFLLSSVWPDIAIDRIDKIKLQSNGIQNVKCKAVGSGQTTDVNLSLKLIQVAPNEVVVSPVIARADSASIGTCWGTAQFTVSCAGSSQQAVLNIGLLLRATKGRQSTKVLDASRQRLRTFYGEDVASAVATAISLPVAMLCQAAHITREELDECFALGKYAPKASTLFAGTDTPSPGHYGAAYVWGAALSNTATPPGTIIHQELKCTGYQLDRLHRLLSLKQWSGMSVGQLDWLLQAAIQAEKANTTRSISRETIRALGVFRRLQVSRQISVDEFAALLWRISPYSQQQELSLLDKLFTPTIGEASFKLDGKPLVLKTDIPILARAFGISQRMLEQLITNVTNFKTTTDLGTPSRTLAFISAIYRPVALAKMFSIDIADCQNVISFLFAKDKGENIWKQLLGVPSIGAAPFDLLDALLTLDECGQWCQQHSVPMADMARYTRHVSEQLDRDKRIAQHLCEAVKDLSFATFSIGKIADYLAGSGTPEFAAAFEKDEKLKASLTQGVIKLATILAQETKVVPGVAGMLVRLGEPLLEQILKNGAHDLSGLFLWADVVHRYDLNEAQLQPLLNQANRKTFALGPIEAAANWPTMQALHAYARWVKSAHWLDPIAFLAGSETDRLKMLSEHCLASLDDVKEILNSTGLWRLQRLHELSQLTGWSVVELSSLNTLDLTKEASWDVLVKLADHCGPNSGESGKALAQRIDEVNSAALLTYYKAISRDFTVVKHGMDWRAVYDEKEPNTLDVARQLLIDPEATAKVASTRVAEAIASVQAYTQRIVQGAEPGLKLTPGELKRWRENDSRYAVWAANMQLRWHPEQYVNPVARIRKTKLFKQLETHLSQARLDNDSVQQALSAYLRDFERIANLDVVGAYQDGLDPTQNTIYFLGKTKSSPYGYYWRSWGMDGSGLRVWSEWESIEIPNSENTASSAHTKEVEGIDTTGSGYSSKVWFPVSIRLVTMSGRLYFVWVENREIQQAANLQDVTNIGAKEEGSNKLTVGIKSYQHVVRISYRQLGGGWSAPVNLFSEEASGESDPLVHLTAFTVPAGGGMNWPSGFRVKPVDGDQLMIALFYSNKRDAKQTGVYRIFDGFLTEVSTDPLRLSEEQHKEISPWRPVIGSAGFWEKNDRSFRIVQGLVYNSYRWIIYGDEESSDTYYSTGIMTPCVPNAWLFADRQIGSHGRLTFGEGLTATLSVVGAGQINRNDYIVESTASVAAAILKKMPSDKKLVHFIEMNGVSKYVEITSDTQDTQLQLWMPFDQGQSIYVSNVRHGLVLAERTINNVVLTEDVDDAYIESGVLTVSHGEPQEMAGSIRENQEGVQYLQTKKKGQEASGDQTHSIHGIKDPLSSSLPVTVAGVDSKVVVASDKTHQNSGLYAQLQSNAGWMASQLLADCSASMWDFNLTTADTNDRKTVWFVTRCPVAMSTSLQPSLYQGDTSQVLIEKAGVITPVTKASEATGADKLFLCQKADVSDLKLAGPATKSIALWQPKTANTWLQASVQFCLLTEVTTDQPVTLKDVTFRIFSADAFDAQLKTIPAQKPNVFVLENEGWVNAEFIRDAQPSKLTRNYNLASSGKHYFVIKVLMSAGQWVRKGERYQWCSTWLGASSSAAVVMGLQKSLKTVDTFRMLDLNKKTDAQEAGFSLEKDNQVCLTAPNEMIGNAFLEKYSCLFIALPWSVAQLNQDSAASITFKFENLGGREYFFGKVDCNFAPLARTLITTQCSRNTLAVGNQAQLLVNVDTRAESANLVGGTVTVSLAPELRVDSPLVTPEGTVLATNSTTGGRELTLKLAPHIKIAEFKFPVTLLDYKVVPSQMGKVEVQFGASRQGVDIPLPAIIPNVQQLVEVDWEWWYGNDLKALNKVEVNESTSRLILNNTYFFAAFTLKASESAFKWDKEIMLALRVPEGMSPDPDYKSQQDHDKLKAIVGGAFVPLNEQWSQPVDGQLRVTPQNYKTTQVQSVFLVPLKVDGKTPFLNALQATLSALAPNVKGQWTLFSNIFEQPDSNHSNQLELAGRCESPSGYLTSGDVLDYQLTLQGGDTPPSISSVSLELPKEFSFAGSVATFDRDAGQPLELVGTINSAKRSLTFNNVPTLSAKELATLKIPVVAQPSIEPGSSTSNQTAFHVEVGGRVSNIPIGMIKPRLRVSEAGIVATDRHGVPFSVSKRLPVGQPFQYQIALNLSQADIEAQLGKATWENSRTAGVVVVLSLSPSLEFNPADDRGIRDYVRLPLLMNKDLQDRISQSSRKLPVEVTVTRLPSAALTTSYLFHTVLSKEDLSIAGSIAFPVKVVAPGACYARLEIKVPSAGVFKSVEWQGLSPYMVETAPIPAFDPRELAVSDVHFGYNEYDDEFSNPIVLPRPILIGDQPQQKNSDETLVRLNTQFGKTLARIAQHNVEAVFQASTQEHVQAALKKNTGPELLEKDSANLAYFWELFLHVPLLVAYKLNLDGRHEEAQDWLQRLFEPFPSRPNPTENNYWRCRLLTAKFSAIPPAMVNGAVDPDLIASHQPELYRKAVFFAYVKNLMDWGDSHFRVLSRDSLNEARQCYMLALELMGAPQSTGTLATWKASDVQTAINGYAQSQGQRSDAQFKIPRSRQFRQLWDGLSTRLSNLRNGLSLDGKLISLPIYDAPLNPAQLLAARSVPGSSSATQLSRVIQVPLYRYSVMYGRALNAVELLIQFGNSLLSMTERQEGLQQEVLLVNQQREISVFLVDMQKETLRLSKENRKGLEAMYQSALSRYQIVCQQISEDVSQAEKHALSLRQQASNIGSGASAARMVGAVADLFPNVFGLANGGSRYGGIAYALADGLSSIQEQLSGEALQVEIGEQYRRRLIDLKTIGVQVEHEVKQLQAQLDADDIQHQLYEKQLIQVQTQRRHLEEQTSFMRGRFTNEALYQWMVGQTSALYYQAYDTISSLCLQAQDAWRYEVGDYQANKTFFQMGGWDSLHRGLLAGEGLKLGLLRMDNEYLTRSERRLEITHTLSVKEAIWDVAAVTDKTLHSTKEAYWKHKIQLEKTNFQGADKNTALPEDMLAKTLKFRLSEADLAKRYPGLYKRQLVAVTVTLPGLLGPYQDICAILTLISSKFSLVPTPAACTELFEEKMADMPGLIIANLRPNQAIALSSGMDDSGMFVLNFGDEKLLPFEGNGACSEWELKFMAPYGQQILLQSLTDVVIRFHYQASDGGDVYAKVVMNKLFSKDVPFISHDGSLQSWKGKSYPPSS</sequence>
<dbReference type="Proteomes" id="UP000268048">
    <property type="component" value="Chromosome"/>
</dbReference>
<dbReference type="InterPro" id="IPR040840">
    <property type="entry name" value="TcA_TcB_BD"/>
</dbReference>
<feature type="domain" description="Tc toxin complex TcA C-terminal TcB-binding" evidence="3">
    <location>
        <begin position="3166"/>
        <end position="3299"/>
    </location>
</feature>
<evidence type="ECO:0000256" key="1">
    <source>
        <dbReference type="ARBA" id="ARBA00023026"/>
    </source>
</evidence>
<dbReference type="Pfam" id="PF18413">
    <property type="entry name" value="Neuraminidase"/>
    <property type="match status" value="1"/>
</dbReference>
<dbReference type="RefSeq" id="WP_124320340.1">
    <property type="nucleotide sequence ID" value="NZ_CP027753.1"/>
</dbReference>
<evidence type="ECO:0000256" key="2">
    <source>
        <dbReference type="SAM" id="Coils"/>
    </source>
</evidence>
<organism evidence="6 7">
    <name type="scientific">Pseudomonas chlororaphis</name>
    <dbReference type="NCBI Taxonomy" id="587753"/>
    <lineage>
        <taxon>Bacteria</taxon>
        <taxon>Pseudomonadati</taxon>
        <taxon>Pseudomonadota</taxon>
        <taxon>Gammaproteobacteria</taxon>
        <taxon>Pseudomonadales</taxon>
        <taxon>Pseudomonadaceae</taxon>
        <taxon>Pseudomonas</taxon>
    </lineage>
</organism>
<protein>
    <submittedName>
        <fullName evidence="6">Uncharacterized protein</fullName>
    </submittedName>
</protein>
<evidence type="ECO:0000259" key="4">
    <source>
        <dbReference type="Pfam" id="PF18413"/>
    </source>
</evidence>
<dbReference type="Pfam" id="PF18276">
    <property type="entry name" value="TcA_TcB_BD"/>
    <property type="match status" value="2"/>
</dbReference>
<proteinExistence type="predicted"/>
<keyword evidence="1" id="KW-0843">Virulence</keyword>
<evidence type="ECO:0000259" key="3">
    <source>
        <dbReference type="Pfam" id="PF18276"/>
    </source>
</evidence>
<evidence type="ECO:0000259" key="5">
    <source>
        <dbReference type="Pfam" id="PF20220"/>
    </source>
</evidence>
<reference evidence="6 7" key="1">
    <citation type="submission" date="2018-03" db="EMBL/GenBank/DDBJ databases">
        <title>Diversity of phytobeneficial traits revealed by whole-genome analysis of worldwide-isolated phenazine-producing Pseudomonas spp.</title>
        <authorList>
            <person name="Biessy A."/>
            <person name="Novinscak A."/>
            <person name="Blom J."/>
            <person name="Leger G."/>
            <person name="Thomashow L.S."/>
            <person name="Cazorla F.M."/>
            <person name="Josic D."/>
            <person name="Filion M."/>
        </authorList>
    </citation>
    <scope>NUCLEOTIDE SEQUENCE [LARGE SCALE GENOMIC DNA]</scope>
    <source>
        <strain evidence="6 7">B25</strain>
    </source>
</reference>
<evidence type="ECO:0000313" key="6">
    <source>
        <dbReference type="EMBL" id="AZE48346.1"/>
    </source>
</evidence>
<feature type="coiled-coil region" evidence="2">
    <location>
        <begin position="3160"/>
        <end position="3194"/>
    </location>
</feature>
<dbReference type="Pfam" id="PF20220">
    <property type="entry name" value="ABC_toxin_N"/>
    <property type="match status" value="1"/>
</dbReference>